<reference evidence="2" key="1">
    <citation type="submission" date="2020-11" db="EMBL/GenBank/DDBJ databases">
        <authorList>
            <consortium name="DOE Joint Genome Institute"/>
            <person name="Ahrendt S."/>
            <person name="Riley R."/>
            <person name="Andreopoulos W."/>
            <person name="Labutti K."/>
            <person name="Pangilinan J."/>
            <person name="Ruiz-Duenas F.J."/>
            <person name="Barrasa J.M."/>
            <person name="Sanchez-Garcia M."/>
            <person name="Camarero S."/>
            <person name="Miyauchi S."/>
            <person name="Serrano A."/>
            <person name="Linde D."/>
            <person name="Babiker R."/>
            <person name="Drula E."/>
            <person name="Ayuso-Fernandez I."/>
            <person name="Pacheco R."/>
            <person name="Padilla G."/>
            <person name="Ferreira P."/>
            <person name="Barriuso J."/>
            <person name="Kellner H."/>
            <person name="Castanera R."/>
            <person name="Alfaro M."/>
            <person name="Ramirez L."/>
            <person name="Pisabarro A.G."/>
            <person name="Kuo A."/>
            <person name="Tritt A."/>
            <person name="Lipzen A."/>
            <person name="He G."/>
            <person name="Yan M."/>
            <person name="Ng V."/>
            <person name="Cullen D."/>
            <person name="Martin F."/>
            <person name="Rosso M.-N."/>
            <person name="Henrissat B."/>
            <person name="Hibbett D."/>
            <person name="Martinez A.T."/>
            <person name="Grigoriev I.V."/>
        </authorList>
    </citation>
    <scope>NUCLEOTIDE SEQUENCE</scope>
    <source>
        <strain evidence="2">AH 40177</strain>
    </source>
</reference>
<gene>
    <name evidence="2" type="ORF">BDP27DRAFT_1373245</name>
</gene>
<feature type="compositionally biased region" description="Basic and acidic residues" evidence="1">
    <location>
        <begin position="91"/>
        <end position="106"/>
    </location>
</feature>
<feature type="region of interest" description="Disordered" evidence="1">
    <location>
        <begin position="83"/>
        <end position="106"/>
    </location>
</feature>
<evidence type="ECO:0000313" key="2">
    <source>
        <dbReference type="EMBL" id="KAF9056752.1"/>
    </source>
</evidence>
<dbReference type="EMBL" id="JADNRY010000435">
    <property type="protein sequence ID" value="KAF9056752.1"/>
    <property type="molecule type" value="Genomic_DNA"/>
</dbReference>
<sequence length="140" mass="15793">MDQARMSCPLKKFQPSKNITQLNHTVKPYSDCKWGESRFEPKTPCKGMGCMSAYPKQELELELITWPIQPQLKAVPRRELAGPYASAGSELDSRGEGRLRGQRTDVSKASLMEHIFPITKKRESARVKPDPHAGVTTLWP</sequence>
<organism evidence="2 3">
    <name type="scientific">Rhodocollybia butyracea</name>
    <dbReference type="NCBI Taxonomy" id="206335"/>
    <lineage>
        <taxon>Eukaryota</taxon>
        <taxon>Fungi</taxon>
        <taxon>Dikarya</taxon>
        <taxon>Basidiomycota</taxon>
        <taxon>Agaricomycotina</taxon>
        <taxon>Agaricomycetes</taxon>
        <taxon>Agaricomycetidae</taxon>
        <taxon>Agaricales</taxon>
        <taxon>Marasmiineae</taxon>
        <taxon>Omphalotaceae</taxon>
        <taxon>Rhodocollybia</taxon>
    </lineage>
</organism>
<dbReference type="Proteomes" id="UP000772434">
    <property type="component" value="Unassembled WGS sequence"/>
</dbReference>
<comment type="caution">
    <text evidence="2">The sequence shown here is derived from an EMBL/GenBank/DDBJ whole genome shotgun (WGS) entry which is preliminary data.</text>
</comment>
<dbReference type="AlphaFoldDB" id="A0A9P5P6A4"/>
<evidence type="ECO:0000313" key="3">
    <source>
        <dbReference type="Proteomes" id="UP000772434"/>
    </source>
</evidence>
<protein>
    <submittedName>
        <fullName evidence="2">Uncharacterized protein</fullName>
    </submittedName>
</protein>
<keyword evidence="3" id="KW-1185">Reference proteome</keyword>
<proteinExistence type="predicted"/>
<name>A0A9P5P6A4_9AGAR</name>
<accession>A0A9P5P6A4</accession>
<evidence type="ECO:0000256" key="1">
    <source>
        <dbReference type="SAM" id="MobiDB-lite"/>
    </source>
</evidence>